<dbReference type="InterPro" id="IPR009959">
    <property type="entry name" value="Cyclase_SnoaL-like"/>
</dbReference>
<dbReference type="InterPro" id="IPR032710">
    <property type="entry name" value="NTF2-like_dom_sf"/>
</dbReference>
<dbReference type="EMBL" id="ML005158">
    <property type="protein sequence ID" value="RKP19801.1"/>
    <property type="molecule type" value="Genomic_DNA"/>
</dbReference>
<accession>A0A4P9YLK7</accession>
<name>A0A4P9YLK7_ROZAC</name>
<proteinExistence type="predicted"/>
<feature type="compositionally biased region" description="Polar residues" evidence="1">
    <location>
        <begin position="212"/>
        <end position="231"/>
    </location>
</feature>
<dbReference type="AlphaFoldDB" id="A0A4P9YLK7"/>
<evidence type="ECO:0000256" key="1">
    <source>
        <dbReference type="SAM" id="MobiDB-lite"/>
    </source>
</evidence>
<protein>
    <submittedName>
        <fullName evidence="2">Uncharacterized protein</fullName>
    </submittedName>
</protein>
<dbReference type="SUPFAM" id="SSF54427">
    <property type="entry name" value="NTF2-like"/>
    <property type="match status" value="1"/>
</dbReference>
<dbReference type="Gene3D" id="3.10.450.50">
    <property type="match status" value="1"/>
</dbReference>
<feature type="region of interest" description="Disordered" evidence="1">
    <location>
        <begin position="291"/>
        <end position="320"/>
    </location>
</feature>
<dbReference type="Proteomes" id="UP000281549">
    <property type="component" value="Unassembled WGS sequence"/>
</dbReference>
<organism evidence="2 3">
    <name type="scientific">Rozella allomycis (strain CSF55)</name>
    <dbReference type="NCBI Taxonomy" id="988480"/>
    <lineage>
        <taxon>Eukaryota</taxon>
        <taxon>Fungi</taxon>
        <taxon>Fungi incertae sedis</taxon>
        <taxon>Cryptomycota</taxon>
        <taxon>Cryptomycota incertae sedis</taxon>
        <taxon>Rozella</taxon>
    </lineage>
</organism>
<dbReference type="PANTHER" id="PTHR38436:SF3">
    <property type="entry name" value="CARBOXYMETHYLENEBUTENOLIDASE-RELATED"/>
    <property type="match status" value="1"/>
</dbReference>
<feature type="region of interest" description="Disordered" evidence="1">
    <location>
        <begin position="211"/>
        <end position="240"/>
    </location>
</feature>
<sequence length="394" mass="43765">MTNVATLWSVHRAKLHDINNYSQNASVVYVPTAGGGSGDNLSQFFSESHCSPFDVAVSDPELISTVSEGNQIVQEWVLKVDHKNGTKWLVPNVEATRKIINLALVFIVSYAGEKIDSLRVYWDQGTVVKQLGLLGNDPKASIVNAAILDGQQSVRRVLNSTEPAHPTVSQHQVHQSPKKVHSNYHYFAKSSGTSQMGSILSGEEEVKVRPSTRVNSSFVGGKSSNIFNNEPEQFKPSSHIDPRRYQDHFRNDGVAGEELSFHPGRKINAASNNASHFTLGGSNTELNEEKPARHVRGSAKANTSSWSFGGNEREETQQKVRPSSSAIVTLNENFDKLSFEMMIKCLYYFPKNVSARYVNHLGHSIVLHMKSMLFIFTNSNAKTHDFRVNRVIVL</sequence>
<evidence type="ECO:0000313" key="2">
    <source>
        <dbReference type="EMBL" id="RKP19801.1"/>
    </source>
</evidence>
<dbReference type="PANTHER" id="PTHR38436">
    <property type="entry name" value="POLYKETIDE CYCLASE SNOAL-LIKE DOMAIN"/>
    <property type="match status" value="1"/>
</dbReference>
<dbReference type="GO" id="GO:0030638">
    <property type="term" value="P:polyketide metabolic process"/>
    <property type="evidence" value="ECO:0007669"/>
    <property type="project" value="InterPro"/>
</dbReference>
<reference evidence="3" key="1">
    <citation type="journal article" date="2018" name="Nat. Microbiol.">
        <title>Leveraging single-cell genomics to expand the fungal tree of life.</title>
        <authorList>
            <person name="Ahrendt S.R."/>
            <person name="Quandt C.A."/>
            <person name="Ciobanu D."/>
            <person name="Clum A."/>
            <person name="Salamov A."/>
            <person name="Andreopoulos B."/>
            <person name="Cheng J.F."/>
            <person name="Woyke T."/>
            <person name="Pelin A."/>
            <person name="Henrissat B."/>
            <person name="Reynolds N.K."/>
            <person name="Benny G.L."/>
            <person name="Smith M.E."/>
            <person name="James T.Y."/>
            <person name="Grigoriev I.V."/>
        </authorList>
    </citation>
    <scope>NUCLEOTIDE SEQUENCE [LARGE SCALE GENOMIC DNA]</scope>
    <source>
        <strain evidence="3">CSF55</strain>
    </source>
</reference>
<evidence type="ECO:0000313" key="3">
    <source>
        <dbReference type="Proteomes" id="UP000281549"/>
    </source>
</evidence>
<gene>
    <name evidence="2" type="ORF">ROZALSC1DRAFT_21965</name>
</gene>